<comment type="caution">
    <text evidence="5">The sequence shown here is derived from an EMBL/GenBank/DDBJ whole genome shotgun (WGS) entry which is preliminary data.</text>
</comment>
<dbReference type="Gene3D" id="1.10.10.60">
    <property type="entry name" value="Homeodomain-like"/>
    <property type="match status" value="2"/>
</dbReference>
<dbReference type="Pfam" id="PF12833">
    <property type="entry name" value="HTH_18"/>
    <property type="match status" value="1"/>
</dbReference>
<dbReference type="SUPFAM" id="SSF46689">
    <property type="entry name" value="Homeodomain-like"/>
    <property type="match status" value="2"/>
</dbReference>
<evidence type="ECO:0000256" key="3">
    <source>
        <dbReference type="ARBA" id="ARBA00023163"/>
    </source>
</evidence>
<dbReference type="InterPro" id="IPR050204">
    <property type="entry name" value="AraC_XylS_family_regulators"/>
</dbReference>
<organism evidence="5 6">
    <name type="scientific">Caviibacterium pharyngocola</name>
    <dbReference type="NCBI Taxonomy" id="28159"/>
    <lineage>
        <taxon>Bacteria</taxon>
        <taxon>Pseudomonadati</taxon>
        <taxon>Pseudomonadota</taxon>
        <taxon>Gammaproteobacteria</taxon>
        <taxon>Pasteurellales</taxon>
        <taxon>Pasteurellaceae</taxon>
        <taxon>Caviibacterium</taxon>
    </lineage>
</organism>
<dbReference type="OrthoDB" id="9783876at2"/>
<dbReference type="InterPro" id="IPR032783">
    <property type="entry name" value="AraC_lig"/>
</dbReference>
<keyword evidence="1" id="KW-0805">Transcription regulation</keyword>
<accession>A0A2M8RY69</accession>
<dbReference type="RefSeq" id="WP_100295796.1">
    <property type="nucleotide sequence ID" value="NZ_PHGZ01000004.1"/>
</dbReference>
<keyword evidence="2" id="KW-0238">DNA-binding</keyword>
<dbReference type="PRINTS" id="PR00032">
    <property type="entry name" value="HTHARAC"/>
</dbReference>
<protein>
    <submittedName>
        <fullName evidence="5">AraC family transcriptional regulator</fullName>
    </submittedName>
</protein>
<dbReference type="GO" id="GO:0043565">
    <property type="term" value="F:sequence-specific DNA binding"/>
    <property type="evidence" value="ECO:0007669"/>
    <property type="project" value="InterPro"/>
</dbReference>
<keyword evidence="3" id="KW-0804">Transcription</keyword>
<dbReference type="AlphaFoldDB" id="A0A2M8RY69"/>
<dbReference type="PROSITE" id="PS01124">
    <property type="entry name" value="HTH_ARAC_FAMILY_2"/>
    <property type="match status" value="1"/>
</dbReference>
<proteinExistence type="predicted"/>
<dbReference type="InterPro" id="IPR020449">
    <property type="entry name" value="Tscrpt_reg_AraC-type_HTH"/>
</dbReference>
<gene>
    <name evidence="5" type="ORF">CVP04_01715</name>
</gene>
<evidence type="ECO:0000313" key="6">
    <source>
        <dbReference type="Proteomes" id="UP000230282"/>
    </source>
</evidence>
<dbReference type="CDD" id="cd06995">
    <property type="entry name" value="cupin_YkgD-like_N"/>
    <property type="match status" value="1"/>
</dbReference>
<dbReference type="PROSITE" id="PS00041">
    <property type="entry name" value="HTH_ARAC_FAMILY_1"/>
    <property type="match status" value="2"/>
</dbReference>
<name>A0A2M8RY69_9PAST</name>
<feature type="domain" description="HTH araC/xylS-type" evidence="4">
    <location>
        <begin position="197"/>
        <end position="298"/>
    </location>
</feature>
<sequence length="303" mass="33628">MDILDRLLQFAQIEGEIHTHCLFQGNWQCEHPQKAGKLSGIFHIVLRGECLLFSDNEKIRLTAGDIFFLPTGSSHILRSSQDETDLYAPTLRQSNGLLNLATVGVQDEADFEMFCGAFYYDNQSMLASILPRRLHLSVADTPLARLISLFRAEAANVQAGAKSVINALSVVLCTYMLRDYLAQHHEHQGLLAGLSDKRLSAVISAVLNAPAEPWNMASLAQTANMSRANFIRVFQQKIGMSPGNFLTASRLQFASMLLRKTQKTVLSVALESGYRSEAHFNKAFKAAYGIPPGHYRKQEENNG</sequence>
<dbReference type="InterPro" id="IPR018062">
    <property type="entry name" value="HTH_AraC-typ_CS"/>
</dbReference>
<evidence type="ECO:0000256" key="2">
    <source>
        <dbReference type="ARBA" id="ARBA00023125"/>
    </source>
</evidence>
<keyword evidence="6" id="KW-1185">Reference proteome</keyword>
<dbReference type="Pfam" id="PF12852">
    <property type="entry name" value="Cupin_6"/>
    <property type="match status" value="1"/>
</dbReference>
<dbReference type="InterPro" id="IPR011051">
    <property type="entry name" value="RmlC_Cupin_sf"/>
</dbReference>
<dbReference type="SMART" id="SM00342">
    <property type="entry name" value="HTH_ARAC"/>
    <property type="match status" value="1"/>
</dbReference>
<dbReference type="EMBL" id="PHGZ01000004">
    <property type="protein sequence ID" value="PJG83831.1"/>
    <property type="molecule type" value="Genomic_DNA"/>
</dbReference>
<dbReference type="InterPro" id="IPR014710">
    <property type="entry name" value="RmlC-like_jellyroll"/>
</dbReference>
<dbReference type="SUPFAM" id="SSF51182">
    <property type="entry name" value="RmlC-like cupins"/>
    <property type="match status" value="1"/>
</dbReference>
<dbReference type="Proteomes" id="UP000230282">
    <property type="component" value="Unassembled WGS sequence"/>
</dbReference>
<dbReference type="GO" id="GO:0003700">
    <property type="term" value="F:DNA-binding transcription factor activity"/>
    <property type="evidence" value="ECO:0007669"/>
    <property type="project" value="InterPro"/>
</dbReference>
<dbReference type="PANTHER" id="PTHR46796:SF13">
    <property type="entry name" value="HTH-TYPE TRANSCRIPTIONAL ACTIVATOR RHAS"/>
    <property type="match status" value="1"/>
</dbReference>
<dbReference type="PANTHER" id="PTHR46796">
    <property type="entry name" value="HTH-TYPE TRANSCRIPTIONAL ACTIVATOR RHAS-RELATED"/>
    <property type="match status" value="1"/>
</dbReference>
<evidence type="ECO:0000256" key="1">
    <source>
        <dbReference type="ARBA" id="ARBA00023015"/>
    </source>
</evidence>
<evidence type="ECO:0000259" key="4">
    <source>
        <dbReference type="PROSITE" id="PS01124"/>
    </source>
</evidence>
<dbReference type="InterPro" id="IPR018060">
    <property type="entry name" value="HTH_AraC"/>
</dbReference>
<dbReference type="Gene3D" id="2.60.120.10">
    <property type="entry name" value="Jelly Rolls"/>
    <property type="match status" value="1"/>
</dbReference>
<evidence type="ECO:0000313" key="5">
    <source>
        <dbReference type="EMBL" id="PJG83831.1"/>
    </source>
</evidence>
<reference evidence="5 6" key="1">
    <citation type="submission" date="2017-11" db="EMBL/GenBank/DDBJ databases">
        <title>Reclassification of Bisgaard taxon 5 as Caviibacterium pharyngocola gen. nov., sp. nov.</title>
        <authorList>
            <person name="Christensen H."/>
        </authorList>
    </citation>
    <scope>NUCLEOTIDE SEQUENCE [LARGE SCALE GENOMIC DNA]</scope>
    <source>
        <strain evidence="5 6">7_3</strain>
    </source>
</reference>
<dbReference type="InterPro" id="IPR009057">
    <property type="entry name" value="Homeodomain-like_sf"/>
</dbReference>